<dbReference type="GO" id="GO:0016020">
    <property type="term" value="C:membrane"/>
    <property type="evidence" value="ECO:0007669"/>
    <property type="project" value="UniProtKB-SubCell"/>
</dbReference>
<gene>
    <name evidence="8" type="ORF">RCA23_c24370</name>
</gene>
<feature type="transmembrane region" description="Helical" evidence="7">
    <location>
        <begin position="136"/>
        <end position="162"/>
    </location>
</feature>
<keyword evidence="2" id="KW-0813">Transport</keyword>
<keyword evidence="5 7" id="KW-1133">Transmembrane helix</keyword>
<feature type="transmembrane region" description="Helical" evidence="7">
    <location>
        <begin position="46"/>
        <end position="65"/>
    </location>
</feature>
<feature type="transmembrane region" description="Helical" evidence="7">
    <location>
        <begin position="200"/>
        <end position="222"/>
    </location>
</feature>
<reference evidence="8 9" key="1">
    <citation type="journal article" date="2014" name="ISME J.">
        <title>Adaptation of an abundant Roseobacter RCA organism to pelagic systems revealed by genomic and transcriptomic analyses.</title>
        <authorList>
            <person name="Voget S."/>
            <person name="Wemheuer B."/>
            <person name="Brinkhoff T."/>
            <person name="Vollmers J."/>
            <person name="Dietrich S."/>
            <person name="Giebel H.A."/>
            <person name="Beardsley C."/>
            <person name="Sardemann C."/>
            <person name="Bakenhus I."/>
            <person name="Billerbeck S."/>
            <person name="Daniel R."/>
            <person name="Simon M."/>
        </authorList>
    </citation>
    <scope>NUCLEOTIDE SEQUENCE [LARGE SCALE GENOMIC DNA]</scope>
    <source>
        <strain evidence="8 9">RCA23</strain>
    </source>
</reference>
<keyword evidence="6 7" id="KW-0472">Membrane</keyword>
<evidence type="ECO:0000256" key="3">
    <source>
        <dbReference type="ARBA" id="ARBA00022475"/>
    </source>
</evidence>
<feature type="transmembrane region" description="Helical" evidence="7">
    <location>
        <begin position="77"/>
        <end position="99"/>
    </location>
</feature>
<name>A0AAN0RKN4_9RHOB</name>
<dbReference type="KEGG" id="ptp:RCA23_c24370"/>
<evidence type="ECO:0000256" key="5">
    <source>
        <dbReference type="ARBA" id="ARBA00022989"/>
    </source>
</evidence>
<dbReference type="Pfam" id="PF03547">
    <property type="entry name" value="Mem_trans"/>
    <property type="match status" value="1"/>
</dbReference>
<organism evidence="8 9">
    <name type="scientific">Planktomarina temperata RCA23</name>
    <dbReference type="NCBI Taxonomy" id="666509"/>
    <lineage>
        <taxon>Bacteria</taxon>
        <taxon>Pseudomonadati</taxon>
        <taxon>Pseudomonadota</taxon>
        <taxon>Alphaproteobacteria</taxon>
        <taxon>Rhodobacterales</taxon>
        <taxon>Paracoccaceae</taxon>
        <taxon>Planktomarina</taxon>
    </lineage>
</organism>
<keyword evidence="4 7" id="KW-0812">Transmembrane</keyword>
<evidence type="ECO:0000256" key="7">
    <source>
        <dbReference type="SAM" id="Phobius"/>
    </source>
</evidence>
<dbReference type="EMBL" id="CP003984">
    <property type="protein sequence ID" value="AII87959.1"/>
    <property type="molecule type" value="Genomic_DNA"/>
</dbReference>
<dbReference type="PANTHER" id="PTHR36838:SF3">
    <property type="entry name" value="TRANSPORTER AUXIN EFFLUX CARRIER EC FAMILY"/>
    <property type="match status" value="1"/>
</dbReference>
<feature type="transmembrane region" description="Helical" evidence="7">
    <location>
        <begin position="266"/>
        <end position="285"/>
    </location>
</feature>
<evidence type="ECO:0000256" key="6">
    <source>
        <dbReference type="ARBA" id="ARBA00023136"/>
    </source>
</evidence>
<feature type="transmembrane region" description="Helical" evidence="7">
    <location>
        <begin position="234"/>
        <end position="254"/>
    </location>
</feature>
<evidence type="ECO:0000256" key="1">
    <source>
        <dbReference type="ARBA" id="ARBA00004141"/>
    </source>
</evidence>
<dbReference type="PANTHER" id="PTHR36838">
    <property type="entry name" value="AUXIN EFFLUX CARRIER FAMILY PROTEIN"/>
    <property type="match status" value="1"/>
</dbReference>
<evidence type="ECO:0000256" key="4">
    <source>
        <dbReference type="ARBA" id="ARBA00022692"/>
    </source>
</evidence>
<comment type="subcellular location">
    <subcellularLocation>
        <location evidence="1">Membrane</location>
        <topology evidence="1">Multi-pass membrane protein</topology>
    </subcellularLocation>
</comment>
<keyword evidence="3" id="KW-1003">Cell membrane</keyword>
<dbReference type="GO" id="GO:0055085">
    <property type="term" value="P:transmembrane transport"/>
    <property type="evidence" value="ECO:0007669"/>
    <property type="project" value="InterPro"/>
</dbReference>
<dbReference type="Proteomes" id="UP000028680">
    <property type="component" value="Chromosome"/>
</dbReference>
<feature type="transmembrane region" description="Helical" evidence="7">
    <location>
        <begin position="174"/>
        <end position="194"/>
    </location>
</feature>
<evidence type="ECO:0000256" key="2">
    <source>
        <dbReference type="ARBA" id="ARBA00022448"/>
    </source>
</evidence>
<evidence type="ECO:0008006" key="10">
    <source>
        <dbReference type="Google" id="ProtNLM"/>
    </source>
</evidence>
<evidence type="ECO:0000313" key="9">
    <source>
        <dbReference type="Proteomes" id="UP000028680"/>
    </source>
</evidence>
<dbReference type="AlphaFoldDB" id="A0AAN0RKN4"/>
<evidence type="ECO:0000313" key="8">
    <source>
        <dbReference type="EMBL" id="AII87959.1"/>
    </source>
</evidence>
<keyword evidence="9" id="KW-1185">Reference proteome</keyword>
<feature type="transmembrane region" description="Helical" evidence="7">
    <location>
        <begin position="106"/>
        <end position="130"/>
    </location>
</feature>
<accession>A0AAN0RKN4</accession>
<protein>
    <recommendedName>
        <fullName evidence="10">Malonate transporter</fullName>
    </recommendedName>
</protein>
<sequence length="311" mass="33173">MHGPVRCQEHKLLTILTHNILPVFSIMVLGFAMGRMRFVSTAEASTLNRIAFLILQPALIFPLVNGVDLGSFYFDAIALYALAQVVVFLTTLLLSIYLFKCAFLEAWLLAMATIFVNSLLYIWPISALIYGSGGNIPIMAAVVWDATVTFAFFIITTDLLANRGQSAGQSLLRLVKNPVLIAIALGLGSNGLGVIAAEPLLVACKFAGAGAAPLTLFALGVILSGHSLWPTKKVAAVAGIKLLLMPVVVVSVLAWGARPELWNDLLLLNGAGPSGAMAFALAMLYKVRTDTIAPVIIWTSVLSLFSLAYLA</sequence>
<feature type="transmembrane region" description="Helical" evidence="7">
    <location>
        <begin position="12"/>
        <end position="34"/>
    </location>
</feature>
<dbReference type="InterPro" id="IPR004776">
    <property type="entry name" value="Mem_transp_PIN-like"/>
</dbReference>
<feature type="transmembrane region" description="Helical" evidence="7">
    <location>
        <begin position="292"/>
        <end position="310"/>
    </location>
</feature>
<proteinExistence type="predicted"/>